<feature type="domain" description="DUF4986" evidence="3">
    <location>
        <begin position="554"/>
        <end position="636"/>
    </location>
</feature>
<dbReference type="InterPro" id="IPR032275">
    <property type="entry name" value="DUF4986"/>
</dbReference>
<reference evidence="6 7" key="1">
    <citation type="submission" date="2020-08" db="EMBL/GenBank/DDBJ databases">
        <title>Sphingobacterium sp. DN04309 isolated from aquaculture water.</title>
        <authorList>
            <person name="Zhang M."/>
        </authorList>
    </citation>
    <scope>NUCLEOTIDE SEQUENCE [LARGE SCALE GENOMIC DNA]</scope>
    <source>
        <strain evidence="6 7">DN04309</strain>
    </source>
</reference>
<feature type="domain" description="Non-reducing end beta-L-arabinofuranosidase-like GH127 middle" evidence="5">
    <location>
        <begin position="430"/>
        <end position="524"/>
    </location>
</feature>
<dbReference type="Pfam" id="PF16375">
    <property type="entry name" value="DUF4986"/>
    <property type="match status" value="1"/>
</dbReference>
<sequence length="786" mass="89579">MKRFVCRNKIIAVATALVLSTTAQAQQNSPSISLFKLSDVRLKDDLFLHAQNLNKRYVLELDADRLLAPYLRETGLTPKKPSYTNWENSGLDGHIGGHYVSALALLYAATGDQAAYEKLDYVLKELKRCQDNLGTGYIGGVPRSQEFWADVKQGKIRAGGFDLNGRWVPLYNIHKIYAGLRDAYTLAGREDAKDMLIKLTNWGVDLVSGLSDEQIQDMLRSEHGGLNEVLADAAVIANDPRYMQLAEKFTHLQILNPLVAHKDELTGKHANTQIPKIIGAKRIADLEGKKDWDDGARFFWETVVNKRSVAIGGNSASEHFHPSTDFSNMMSNIEGPETCNTYNMMKLSTQFFQSDGDSKFVDYYERAMYNHILSSQHPEHGGLVYFTSMRPSHYRVYSQPHTSFWCCVGSGIENHSKYGELIYAHRDKELFVNLFVASELNWQEKGLQVIQSTVFPKEGKSTLAIKTKKSQDFALKIRYPSWVKNESLTVKVNGKSFKSSKDDLGYFMVNRKWKNNDKVEIEFPVEVNVEQLPDHSPYYAFRYGPVVLAAKTDTSRMLGLLADDSRGGHIAKGDQVSMTEIPHLVSQASTLEEHVEMVSPRDLRFQLNSLQVKNQPTQMELIPFYQLHDSRYIIYWPKVESSSELEQKLVKYERDDYQRRINALTVDHIQCGQQQSESDHGIQYDQSTIGSDNGVQWRNATGWFSYQLTNRNKRAKYLWISDLEGNNKDYNVLVDGQILKVDEQKENGRYYVLPQIDDKIKVTLQAKGNISVPKIKEVRLLAQKFD</sequence>
<dbReference type="PANTHER" id="PTHR31151:SF0">
    <property type="entry name" value="PROLINE-TRNA LIGASE (DUF1680)"/>
    <property type="match status" value="1"/>
</dbReference>
<dbReference type="Proteomes" id="UP000651271">
    <property type="component" value="Unassembled WGS sequence"/>
</dbReference>
<keyword evidence="6" id="KW-0378">Hydrolase</keyword>
<evidence type="ECO:0000259" key="4">
    <source>
        <dbReference type="Pfam" id="PF20620"/>
    </source>
</evidence>
<feature type="domain" description="Glycoside hydrolase GH146 substrate-binding" evidence="4">
    <location>
        <begin position="661"/>
        <end position="781"/>
    </location>
</feature>
<evidence type="ECO:0000259" key="3">
    <source>
        <dbReference type="Pfam" id="PF16375"/>
    </source>
</evidence>
<feature type="signal peptide" evidence="1">
    <location>
        <begin position="1"/>
        <end position="25"/>
    </location>
</feature>
<keyword evidence="7" id="KW-1185">Reference proteome</keyword>
<dbReference type="Pfam" id="PF20620">
    <property type="entry name" value="DUF6805"/>
    <property type="match status" value="1"/>
</dbReference>
<protein>
    <submittedName>
        <fullName evidence="6">Glycoside hydrolase family 127 protein</fullName>
    </submittedName>
</protein>
<dbReference type="RefSeq" id="WP_190301480.1">
    <property type="nucleotide sequence ID" value="NZ_JACOIJ010000004.1"/>
</dbReference>
<dbReference type="SUPFAM" id="SSF48208">
    <property type="entry name" value="Six-hairpin glycosidases"/>
    <property type="match status" value="1"/>
</dbReference>
<dbReference type="Pfam" id="PF20736">
    <property type="entry name" value="Glyco_hydro127M"/>
    <property type="match status" value="1"/>
</dbReference>
<evidence type="ECO:0000259" key="2">
    <source>
        <dbReference type="Pfam" id="PF07944"/>
    </source>
</evidence>
<evidence type="ECO:0000313" key="6">
    <source>
        <dbReference type="EMBL" id="MBD1428665.1"/>
    </source>
</evidence>
<dbReference type="InterPro" id="IPR049046">
    <property type="entry name" value="Beta-AFase-like_GH127_middle"/>
</dbReference>
<dbReference type="PANTHER" id="PTHR31151">
    <property type="entry name" value="PROLINE-TRNA LIGASE (DUF1680)"/>
    <property type="match status" value="1"/>
</dbReference>
<dbReference type="EMBL" id="JACOIJ010000004">
    <property type="protein sequence ID" value="MBD1428665.1"/>
    <property type="molecule type" value="Genomic_DNA"/>
</dbReference>
<dbReference type="Pfam" id="PF07944">
    <property type="entry name" value="Beta-AFase-like_GH127_cat"/>
    <property type="match status" value="1"/>
</dbReference>
<proteinExistence type="predicted"/>
<feature type="domain" description="Non-reducing end beta-L-arabinofuranosidase-like GH127 catalytic" evidence="2">
    <location>
        <begin position="39"/>
        <end position="420"/>
    </location>
</feature>
<keyword evidence="1" id="KW-0732">Signal</keyword>
<accession>A0ABR7YBJ1</accession>
<dbReference type="GO" id="GO:0016787">
    <property type="term" value="F:hydrolase activity"/>
    <property type="evidence" value="ECO:0007669"/>
    <property type="project" value="UniProtKB-KW"/>
</dbReference>
<evidence type="ECO:0000256" key="1">
    <source>
        <dbReference type="SAM" id="SignalP"/>
    </source>
</evidence>
<dbReference type="InterPro" id="IPR012878">
    <property type="entry name" value="Beta-AFase-like_GH127_cat"/>
</dbReference>
<feature type="chain" id="PRO_5046934482" evidence="1">
    <location>
        <begin position="26"/>
        <end position="786"/>
    </location>
</feature>
<comment type="caution">
    <text evidence="6">The sequence shown here is derived from an EMBL/GenBank/DDBJ whole genome shotgun (WGS) entry which is preliminary data.</text>
</comment>
<dbReference type="InterPro" id="IPR008928">
    <property type="entry name" value="6-hairpin_glycosidase_sf"/>
</dbReference>
<dbReference type="InterPro" id="IPR046544">
    <property type="entry name" value="GH146_SB_dom"/>
</dbReference>
<gene>
    <name evidence="6" type="ORF">H8B04_03620</name>
</gene>
<evidence type="ECO:0000259" key="5">
    <source>
        <dbReference type="Pfam" id="PF20736"/>
    </source>
</evidence>
<organism evidence="6 7">
    <name type="scientific">Sphingobacterium litopenaei</name>
    <dbReference type="NCBI Taxonomy" id="2763500"/>
    <lineage>
        <taxon>Bacteria</taxon>
        <taxon>Pseudomonadati</taxon>
        <taxon>Bacteroidota</taxon>
        <taxon>Sphingobacteriia</taxon>
        <taxon>Sphingobacteriales</taxon>
        <taxon>Sphingobacteriaceae</taxon>
        <taxon>Sphingobacterium</taxon>
    </lineage>
</organism>
<name>A0ABR7YBJ1_9SPHI</name>
<evidence type="ECO:0000313" key="7">
    <source>
        <dbReference type="Proteomes" id="UP000651271"/>
    </source>
</evidence>